<dbReference type="GO" id="GO:0016020">
    <property type="term" value="C:membrane"/>
    <property type="evidence" value="ECO:0007669"/>
    <property type="project" value="UniProtKB-SubCell"/>
</dbReference>
<organism evidence="9 10">
    <name type="scientific">Cronartium quercuum f. sp. fusiforme G11</name>
    <dbReference type="NCBI Taxonomy" id="708437"/>
    <lineage>
        <taxon>Eukaryota</taxon>
        <taxon>Fungi</taxon>
        <taxon>Dikarya</taxon>
        <taxon>Basidiomycota</taxon>
        <taxon>Pucciniomycotina</taxon>
        <taxon>Pucciniomycetes</taxon>
        <taxon>Pucciniales</taxon>
        <taxon>Coleosporiaceae</taxon>
        <taxon>Cronartium</taxon>
    </lineage>
</organism>
<feature type="transmembrane region" description="Helical" evidence="8">
    <location>
        <begin position="917"/>
        <end position="935"/>
    </location>
</feature>
<dbReference type="InterPro" id="IPR029044">
    <property type="entry name" value="Nucleotide-diphossugar_trans"/>
</dbReference>
<dbReference type="AlphaFoldDB" id="A0A9P6NAH5"/>
<sequence length="939" mass="106028">MATRTARPRRRPVPPLPTGRELRADPGQNPSERDISQPSEVINQPTNLSIKKDDPVLRTSLDDKFNQRQSMSLYEVPLNGEIVVDLSSTGDLGVSQEENLGGKLEDVFSKNHGNQNLVNKDPSFKRPLETNSNVLDRRIVMGGVNKFQEEDKASIAFTDQAGLSSKRSSTSYRKGHGRAPGLKTLYGGKSSETTILPSYTNRVETSKPHDTEEFQGVELPKVHKASVDWRKRLLAIKENSHQLTLTEEDTFIQPDVSSNEFLDDKNLMSTQVVDSVVQLDSEKFGGKFKEEEEKEKKEGEEEEGSKEADWANNLQQDPDTGSHIIHISKRKGTRFERQQMLRFLLGLAASLVSILMVVLYLYLRYTFILEVTEVMPQNYTSAWLLLVVETIVWTSLGLASVFDVFSQAPNRNGDVSRLRIRSETDLPVVDILIITSGYSDDIVMDTVAATLALDYPPSRYRVMVIDNSQSSSLKHRIELFRKRPMNLSYHRVSYDHYIKHRCHPTGFAVYFALQQRSPRSPSPYIAILDGDMIPEVGFLRALVPHITQDASIGLVACRMSYYDLPKFIPGPTASLLQMTGTLSRPNHVTLQGIRSGILLRRSAMKDIGGFPVYSCIDDGAVVALLSHKGYRSVIVKESVQCGMGYPSDFVITTRHASALRIGTLKIALSIDSLRFKILGLIKPICQMIFSFIICCCIISIPIQFFSNQILIPILHISQLAGLIQLSFLMIFSFGLRDLIWCTRSSTPTFRRRLQTWAFISPYDMINLLLDRINSFNSNNIHHHHLHSTRIDSSSRSKMTHLRRTTIKGFAWFHLLLAITILASVGYKLILMILNRHQMSAYQTGLLAIIGGAFWPTFVFIDLWLGLLVPFSIALKSNDIPFREELLIRDPFTMVARPKLSARTYYPFIVAHSPTECIISLIFWSYSLFLLALSFIKTKG</sequence>
<comment type="subcellular location">
    <subcellularLocation>
        <location evidence="1">Membrane</location>
        <topology evidence="1">Multi-pass membrane protein</topology>
    </subcellularLocation>
</comment>
<dbReference type="Proteomes" id="UP000886653">
    <property type="component" value="Unassembled WGS sequence"/>
</dbReference>
<feature type="compositionally biased region" description="Basic and acidic residues" evidence="7">
    <location>
        <begin position="287"/>
        <end position="309"/>
    </location>
</feature>
<evidence type="ECO:0000256" key="4">
    <source>
        <dbReference type="ARBA" id="ARBA00022692"/>
    </source>
</evidence>
<dbReference type="PANTHER" id="PTHR43867:SF2">
    <property type="entry name" value="CELLULOSE SYNTHASE CATALYTIC SUBUNIT A [UDP-FORMING]"/>
    <property type="match status" value="1"/>
</dbReference>
<dbReference type="SUPFAM" id="SSF53448">
    <property type="entry name" value="Nucleotide-diphospho-sugar transferases"/>
    <property type="match status" value="1"/>
</dbReference>
<evidence type="ECO:0000256" key="2">
    <source>
        <dbReference type="ARBA" id="ARBA00022676"/>
    </source>
</evidence>
<feature type="transmembrane region" description="Helical" evidence="8">
    <location>
        <begin position="340"/>
        <end position="362"/>
    </location>
</feature>
<dbReference type="PANTHER" id="PTHR43867">
    <property type="entry name" value="CELLULOSE SYNTHASE CATALYTIC SUBUNIT A [UDP-FORMING]"/>
    <property type="match status" value="1"/>
</dbReference>
<evidence type="ECO:0000256" key="3">
    <source>
        <dbReference type="ARBA" id="ARBA00022679"/>
    </source>
</evidence>
<keyword evidence="6 8" id="KW-0472">Membrane</keyword>
<feature type="transmembrane region" description="Helical" evidence="8">
    <location>
        <begin position="710"/>
        <end position="733"/>
    </location>
</feature>
<evidence type="ECO:0000256" key="8">
    <source>
        <dbReference type="SAM" id="Phobius"/>
    </source>
</evidence>
<reference evidence="9" key="1">
    <citation type="submission" date="2013-11" db="EMBL/GenBank/DDBJ databases">
        <title>Genome sequence of the fusiform rust pathogen reveals effectors for host alternation and coevolution with pine.</title>
        <authorList>
            <consortium name="DOE Joint Genome Institute"/>
            <person name="Smith K."/>
            <person name="Pendleton A."/>
            <person name="Kubisiak T."/>
            <person name="Anderson C."/>
            <person name="Salamov A."/>
            <person name="Aerts A."/>
            <person name="Riley R."/>
            <person name="Clum A."/>
            <person name="Lindquist E."/>
            <person name="Ence D."/>
            <person name="Campbell M."/>
            <person name="Kronenberg Z."/>
            <person name="Feau N."/>
            <person name="Dhillon B."/>
            <person name="Hamelin R."/>
            <person name="Burleigh J."/>
            <person name="Smith J."/>
            <person name="Yandell M."/>
            <person name="Nelson C."/>
            <person name="Grigoriev I."/>
            <person name="Davis J."/>
        </authorList>
    </citation>
    <scope>NUCLEOTIDE SEQUENCE</scope>
    <source>
        <strain evidence="9">G11</strain>
    </source>
</reference>
<dbReference type="InterPro" id="IPR050321">
    <property type="entry name" value="Glycosyltr_2/OpgH_subfam"/>
</dbReference>
<dbReference type="Gene3D" id="3.90.550.10">
    <property type="entry name" value="Spore Coat Polysaccharide Biosynthesis Protein SpsA, Chain A"/>
    <property type="match status" value="1"/>
</dbReference>
<feature type="transmembrane region" description="Helical" evidence="8">
    <location>
        <begin position="684"/>
        <end position="704"/>
    </location>
</feature>
<dbReference type="OrthoDB" id="72851at2759"/>
<keyword evidence="4 8" id="KW-0812">Transmembrane</keyword>
<evidence type="ECO:0000313" key="10">
    <source>
        <dbReference type="Proteomes" id="UP000886653"/>
    </source>
</evidence>
<feature type="region of interest" description="Disordered" evidence="7">
    <location>
        <begin position="287"/>
        <end position="322"/>
    </location>
</feature>
<evidence type="ECO:0000313" key="9">
    <source>
        <dbReference type="EMBL" id="KAG0140732.1"/>
    </source>
</evidence>
<feature type="transmembrane region" description="Helical" evidence="8">
    <location>
        <begin position="845"/>
        <end position="872"/>
    </location>
</feature>
<evidence type="ECO:0000256" key="5">
    <source>
        <dbReference type="ARBA" id="ARBA00022989"/>
    </source>
</evidence>
<feature type="transmembrane region" description="Helical" evidence="8">
    <location>
        <begin position="382"/>
        <end position="402"/>
    </location>
</feature>
<evidence type="ECO:0000256" key="7">
    <source>
        <dbReference type="SAM" id="MobiDB-lite"/>
    </source>
</evidence>
<keyword evidence="10" id="KW-1185">Reference proteome</keyword>
<evidence type="ECO:0000256" key="1">
    <source>
        <dbReference type="ARBA" id="ARBA00004141"/>
    </source>
</evidence>
<dbReference type="EMBL" id="MU167423">
    <property type="protein sequence ID" value="KAG0140732.1"/>
    <property type="molecule type" value="Genomic_DNA"/>
</dbReference>
<comment type="caution">
    <text evidence="9">The sequence shown here is derived from an EMBL/GenBank/DDBJ whole genome shotgun (WGS) entry which is preliminary data.</text>
</comment>
<feature type="compositionally biased region" description="Polar residues" evidence="7">
    <location>
        <begin position="36"/>
        <end position="49"/>
    </location>
</feature>
<keyword evidence="5 8" id="KW-1133">Transmembrane helix</keyword>
<name>A0A9P6NAH5_9BASI</name>
<accession>A0A9P6NAH5</accession>
<dbReference type="GO" id="GO:0016757">
    <property type="term" value="F:glycosyltransferase activity"/>
    <property type="evidence" value="ECO:0007669"/>
    <property type="project" value="UniProtKB-KW"/>
</dbReference>
<feature type="transmembrane region" description="Helical" evidence="8">
    <location>
        <begin position="810"/>
        <end position="833"/>
    </location>
</feature>
<keyword evidence="2" id="KW-0328">Glycosyltransferase</keyword>
<feature type="compositionally biased region" description="Basic residues" evidence="7">
    <location>
        <begin position="1"/>
        <end position="12"/>
    </location>
</feature>
<keyword evidence="3" id="KW-0808">Transferase</keyword>
<protein>
    <submittedName>
        <fullName evidence="9">Uncharacterized protein</fullName>
    </submittedName>
</protein>
<gene>
    <name evidence="9" type="ORF">CROQUDRAFT_664821</name>
</gene>
<feature type="region of interest" description="Disordered" evidence="7">
    <location>
        <begin position="1"/>
        <end position="55"/>
    </location>
</feature>
<proteinExistence type="predicted"/>
<evidence type="ECO:0000256" key="6">
    <source>
        <dbReference type="ARBA" id="ARBA00023136"/>
    </source>
</evidence>